<keyword evidence="1" id="KW-0812">Transmembrane</keyword>
<dbReference type="Pfam" id="PF20358">
    <property type="entry name" value="DUF6653"/>
    <property type="match status" value="1"/>
</dbReference>
<dbReference type="AlphaFoldDB" id="A0A5J5GS62"/>
<reference evidence="2 3" key="1">
    <citation type="submission" date="2019-09" db="EMBL/GenBank/DDBJ databases">
        <authorList>
            <person name="Park J.-S."/>
            <person name="Choi H.-J."/>
        </authorList>
    </citation>
    <scope>NUCLEOTIDE SEQUENCE [LARGE SCALE GENOMIC DNA]</scope>
    <source>
        <strain evidence="2 3">176SS1-4</strain>
    </source>
</reference>
<feature type="transmembrane region" description="Helical" evidence="1">
    <location>
        <begin position="131"/>
        <end position="149"/>
    </location>
</feature>
<dbReference type="Proteomes" id="UP000326554">
    <property type="component" value="Unassembled WGS sequence"/>
</dbReference>
<evidence type="ECO:0000313" key="2">
    <source>
        <dbReference type="EMBL" id="KAA9010394.1"/>
    </source>
</evidence>
<sequence length="173" mass="19528">MSAPDLYRAAERLMAMDDRAWARHANPWSVWTRAATPLPLLALAIWSRVWIGSWAWAAVVLVCLWILVNPRLFPAPDRLDSWAARGVMGERVLLRHRARIAPHHLRVARLLSGVSAVGVLPYAWGLWQLDPWATITGIVLVAGSKLWFVDRMAWVWEDFTRSGGTTEDLSAPE</sequence>
<keyword evidence="3" id="KW-1185">Reference proteome</keyword>
<accession>A0A5J5GS62</accession>
<proteinExistence type="predicted"/>
<name>A0A5J5GS62_9RHOB</name>
<keyword evidence="1" id="KW-0472">Membrane</keyword>
<gene>
    <name evidence="2" type="ORF">F3S47_03885</name>
</gene>
<evidence type="ECO:0000313" key="3">
    <source>
        <dbReference type="Proteomes" id="UP000326554"/>
    </source>
</evidence>
<dbReference type="RefSeq" id="WP_150443880.1">
    <property type="nucleotide sequence ID" value="NZ_VYQE01000001.1"/>
</dbReference>
<evidence type="ECO:0000256" key="1">
    <source>
        <dbReference type="SAM" id="Phobius"/>
    </source>
</evidence>
<comment type="caution">
    <text evidence="2">The sequence shown here is derived from an EMBL/GenBank/DDBJ whole genome shotgun (WGS) entry which is preliminary data.</text>
</comment>
<dbReference type="InterPro" id="IPR046595">
    <property type="entry name" value="DUF6653"/>
</dbReference>
<feature type="transmembrane region" description="Helical" evidence="1">
    <location>
        <begin position="49"/>
        <end position="68"/>
    </location>
</feature>
<protein>
    <submittedName>
        <fullName evidence="2">Uncharacterized protein</fullName>
    </submittedName>
</protein>
<dbReference type="EMBL" id="VYQE01000001">
    <property type="protein sequence ID" value="KAA9010394.1"/>
    <property type="molecule type" value="Genomic_DNA"/>
</dbReference>
<feature type="transmembrane region" description="Helical" evidence="1">
    <location>
        <begin position="107"/>
        <end position="125"/>
    </location>
</feature>
<keyword evidence="1" id="KW-1133">Transmembrane helix</keyword>
<organism evidence="2 3">
    <name type="scientific">Histidinibacterium aquaticum</name>
    <dbReference type="NCBI Taxonomy" id="2613962"/>
    <lineage>
        <taxon>Bacteria</taxon>
        <taxon>Pseudomonadati</taxon>
        <taxon>Pseudomonadota</taxon>
        <taxon>Alphaproteobacteria</taxon>
        <taxon>Rhodobacterales</taxon>
        <taxon>Paracoccaceae</taxon>
        <taxon>Histidinibacterium</taxon>
    </lineage>
</organism>